<dbReference type="Gene3D" id="3.30.110.70">
    <property type="entry name" value="Hypothetical protein apc22750. Chain B"/>
    <property type="match status" value="1"/>
</dbReference>
<proteinExistence type="predicted"/>
<protein>
    <submittedName>
        <fullName evidence="1">Homoserine dehydrogenase</fullName>
    </submittedName>
</protein>
<evidence type="ECO:0000313" key="2">
    <source>
        <dbReference type="Proteomes" id="UP000248291"/>
    </source>
</evidence>
<name>A0AAN4TKE3_PSESF</name>
<dbReference type="Proteomes" id="UP000248291">
    <property type="component" value="Unassembled WGS sequence"/>
</dbReference>
<dbReference type="InterPro" id="IPR035439">
    <property type="entry name" value="UPF0145_dom_sf"/>
</dbReference>
<dbReference type="SUPFAM" id="SSF117782">
    <property type="entry name" value="YbjQ-like"/>
    <property type="match status" value="1"/>
</dbReference>
<reference evidence="1 2" key="1">
    <citation type="submission" date="2018-04" db="EMBL/GenBank/DDBJ databases">
        <title>Draft genome sequence of Pseudomonas syringae pv. actinidiae biovar 3 strains isolated from kiwifruit in Kagawa prefecture.</title>
        <authorList>
            <person name="Tabuchi M."/>
            <person name="Saito M."/>
            <person name="Fujiwara S."/>
            <person name="Sasa N."/>
            <person name="Akimitsu K."/>
            <person name="Gomi K."/>
            <person name="Konishi-Sugita S."/>
            <person name="Hamano K."/>
            <person name="Kataoka I."/>
        </authorList>
    </citation>
    <scope>NUCLEOTIDE SEQUENCE [LARGE SCALE GENOMIC DNA]</scope>
    <source>
        <strain evidence="1 2">MAFF212211</strain>
    </source>
</reference>
<evidence type="ECO:0000313" key="1">
    <source>
        <dbReference type="EMBL" id="GBH16187.1"/>
    </source>
</evidence>
<accession>A0AAN4TKE3</accession>
<sequence>MTKLLLTTDNLPEGIAVKEVFGMIQVTGPVEVSNKGLVRGFFERNKNEYREVIDAFINSAPSEANAIIGVQISTAVQNFSNGTFLYVTYVGTPVVLEGDMI</sequence>
<dbReference type="AlphaFoldDB" id="A0AAN4TKE3"/>
<gene>
    <name evidence="1" type="ORF">KPSA3_02127</name>
</gene>
<organism evidence="1 2">
    <name type="scientific">Pseudomonas syringae pv. actinidiae</name>
    <dbReference type="NCBI Taxonomy" id="103796"/>
    <lineage>
        <taxon>Bacteria</taxon>
        <taxon>Pseudomonadati</taxon>
        <taxon>Pseudomonadota</taxon>
        <taxon>Gammaproteobacteria</taxon>
        <taxon>Pseudomonadales</taxon>
        <taxon>Pseudomonadaceae</taxon>
        <taxon>Pseudomonas</taxon>
        <taxon>Pseudomonas syringae</taxon>
    </lineage>
</organism>
<dbReference type="EMBL" id="BGKA01000079">
    <property type="protein sequence ID" value="GBH16187.1"/>
    <property type="molecule type" value="Genomic_DNA"/>
</dbReference>
<comment type="caution">
    <text evidence="1">The sequence shown here is derived from an EMBL/GenBank/DDBJ whole genome shotgun (WGS) entry which is preliminary data.</text>
</comment>
<dbReference type="RefSeq" id="WP_003381911.1">
    <property type="nucleotide sequence ID" value="NZ_AP019411.1"/>
</dbReference>